<accession>A0ABP4WXE9</accession>
<dbReference type="SUPFAM" id="SSF53474">
    <property type="entry name" value="alpha/beta-Hydrolases"/>
    <property type="match status" value="1"/>
</dbReference>
<dbReference type="Proteomes" id="UP001500506">
    <property type="component" value="Unassembled WGS sequence"/>
</dbReference>
<evidence type="ECO:0000313" key="2">
    <source>
        <dbReference type="EMBL" id="GAA1760208.1"/>
    </source>
</evidence>
<dbReference type="InterPro" id="IPR029058">
    <property type="entry name" value="AB_hydrolase_fold"/>
</dbReference>
<keyword evidence="3" id="KW-1185">Reference proteome</keyword>
<proteinExistence type="predicted"/>
<dbReference type="InterPro" id="IPR050471">
    <property type="entry name" value="AB_hydrolase"/>
</dbReference>
<gene>
    <name evidence="2" type="ORF">GCM10009747_19050</name>
</gene>
<feature type="domain" description="AB hydrolase-1" evidence="1">
    <location>
        <begin position="57"/>
        <end position="266"/>
    </location>
</feature>
<organism evidence="2 3">
    <name type="scientific">Agromyces humatus</name>
    <dbReference type="NCBI Taxonomy" id="279573"/>
    <lineage>
        <taxon>Bacteria</taxon>
        <taxon>Bacillati</taxon>
        <taxon>Actinomycetota</taxon>
        <taxon>Actinomycetes</taxon>
        <taxon>Micrococcales</taxon>
        <taxon>Microbacteriaceae</taxon>
        <taxon>Agromyces</taxon>
    </lineage>
</organism>
<sequence length="283" mass="29435">MATALETNGPLTMDHGTVTSADGTTIAYTAWGDGDPIVIIDGATAYRATTPENAATADLLAARFRVINYDRRGRGESGDTAPYAVERELEDLAAIIAGPARGRPATVFAWSSGGFLALNAAQAGVPIARLALFEPPAVVDDSRPPLPDDYVERLDAAIAAGRPGDAAELFLTAAVLMPDEFVAGMRSSEMWPGLEAVAHTIAYDGRNIGDAMSGEPLNTVRWNRVDVPVLVMHGTGTWPFLATGAQAVAAALPTATLRAVPGENHGTTADVLAPELSAFIEAA</sequence>
<dbReference type="Pfam" id="PF12697">
    <property type="entry name" value="Abhydrolase_6"/>
    <property type="match status" value="1"/>
</dbReference>
<name>A0ABP4WXE9_9MICO</name>
<evidence type="ECO:0000259" key="1">
    <source>
        <dbReference type="Pfam" id="PF12697"/>
    </source>
</evidence>
<dbReference type="RefSeq" id="WP_232497881.1">
    <property type="nucleotide sequence ID" value="NZ_BAAANH010000004.1"/>
</dbReference>
<dbReference type="Gene3D" id="3.40.50.1820">
    <property type="entry name" value="alpha/beta hydrolase"/>
    <property type="match status" value="1"/>
</dbReference>
<dbReference type="InterPro" id="IPR000073">
    <property type="entry name" value="AB_hydrolase_1"/>
</dbReference>
<evidence type="ECO:0000313" key="3">
    <source>
        <dbReference type="Proteomes" id="UP001500506"/>
    </source>
</evidence>
<comment type="caution">
    <text evidence="2">The sequence shown here is derived from an EMBL/GenBank/DDBJ whole genome shotgun (WGS) entry which is preliminary data.</text>
</comment>
<dbReference type="EMBL" id="BAAANH010000004">
    <property type="protein sequence ID" value="GAA1760208.1"/>
    <property type="molecule type" value="Genomic_DNA"/>
</dbReference>
<reference evidence="3" key="1">
    <citation type="journal article" date="2019" name="Int. J. Syst. Evol. Microbiol.">
        <title>The Global Catalogue of Microorganisms (GCM) 10K type strain sequencing project: providing services to taxonomists for standard genome sequencing and annotation.</title>
        <authorList>
            <consortium name="The Broad Institute Genomics Platform"/>
            <consortium name="The Broad Institute Genome Sequencing Center for Infectious Disease"/>
            <person name="Wu L."/>
            <person name="Ma J."/>
        </authorList>
    </citation>
    <scope>NUCLEOTIDE SEQUENCE [LARGE SCALE GENOMIC DNA]</scope>
    <source>
        <strain evidence="3">JCM 14319</strain>
    </source>
</reference>
<protein>
    <submittedName>
        <fullName evidence="2">Alpha/beta hydrolase</fullName>
    </submittedName>
</protein>
<dbReference type="PANTHER" id="PTHR43433:SF5">
    <property type="entry name" value="AB HYDROLASE-1 DOMAIN-CONTAINING PROTEIN"/>
    <property type="match status" value="1"/>
</dbReference>
<keyword evidence="2" id="KW-0378">Hydrolase</keyword>
<dbReference type="GO" id="GO:0016787">
    <property type="term" value="F:hydrolase activity"/>
    <property type="evidence" value="ECO:0007669"/>
    <property type="project" value="UniProtKB-KW"/>
</dbReference>
<dbReference type="PANTHER" id="PTHR43433">
    <property type="entry name" value="HYDROLASE, ALPHA/BETA FOLD FAMILY PROTEIN"/>
    <property type="match status" value="1"/>
</dbReference>